<feature type="region of interest" description="Disordered" evidence="1">
    <location>
        <begin position="34"/>
        <end position="112"/>
    </location>
</feature>
<name>A0ABS7U510_9BACT</name>
<dbReference type="EMBL" id="JAIRAU010000057">
    <property type="protein sequence ID" value="MBZ5715648.1"/>
    <property type="molecule type" value="Genomic_DNA"/>
</dbReference>
<dbReference type="RefSeq" id="WP_224197386.1">
    <property type="nucleotide sequence ID" value="NZ_JAIRAU010000057.1"/>
</dbReference>
<protein>
    <submittedName>
        <fullName evidence="4">Uncharacterized protein</fullName>
    </submittedName>
</protein>
<gene>
    <name evidence="4" type="ORF">K7C98_41010</name>
</gene>
<feature type="chain" id="PRO_5047449118" evidence="3">
    <location>
        <begin position="25"/>
        <end position="241"/>
    </location>
</feature>
<comment type="caution">
    <text evidence="4">The sequence shown here is derived from an EMBL/GenBank/DDBJ whole genome shotgun (WGS) entry which is preliminary data.</text>
</comment>
<keyword evidence="2" id="KW-1133">Transmembrane helix</keyword>
<feature type="transmembrane region" description="Helical" evidence="2">
    <location>
        <begin position="191"/>
        <end position="210"/>
    </location>
</feature>
<sequence length="241" mass="24379">MRFARSREICVTVSLTLIPSLVYAAPVEANAAPATTPANFGSPATGAASAATKTDESAATTTAPPTDAAASETVAPAPEAPAAAAPAAPVTAPGGAVPVEAEPQEPGRSRPRTWQIYQRPLPGAEHSWGPPNGQMPAVVEVSETPVDPNIAPPNGTPRIIVGAIVGTLGLVVLGLGIAARTSDVFGEDRRAGVPLIGGGLVTAAVGWGLFTHGILRRRAFLRWQAGRAEVALGGAGLLLRF</sequence>
<reference evidence="4" key="1">
    <citation type="submission" date="2021-08" db="EMBL/GenBank/DDBJ databases">
        <authorList>
            <person name="Stevens D.C."/>
        </authorList>
    </citation>
    <scope>NUCLEOTIDE SEQUENCE</scope>
    <source>
        <strain evidence="4">DSM 53165</strain>
    </source>
</reference>
<keyword evidence="3" id="KW-0732">Signal</keyword>
<feature type="transmembrane region" description="Helical" evidence="2">
    <location>
        <begin position="159"/>
        <end position="179"/>
    </location>
</feature>
<organism evidence="4 5">
    <name type="scientific">Nannocystis pusilla</name>
    <dbReference type="NCBI Taxonomy" id="889268"/>
    <lineage>
        <taxon>Bacteria</taxon>
        <taxon>Pseudomonadati</taxon>
        <taxon>Myxococcota</taxon>
        <taxon>Polyangia</taxon>
        <taxon>Nannocystales</taxon>
        <taxon>Nannocystaceae</taxon>
        <taxon>Nannocystis</taxon>
    </lineage>
</organism>
<dbReference type="Proteomes" id="UP001139031">
    <property type="component" value="Unassembled WGS sequence"/>
</dbReference>
<evidence type="ECO:0000313" key="4">
    <source>
        <dbReference type="EMBL" id="MBZ5715648.1"/>
    </source>
</evidence>
<evidence type="ECO:0000256" key="1">
    <source>
        <dbReference type="SAM" id="MobiDB-lite"/>
    </source>
</evidence>
<proteinExistence type="predicted"/>
<feature type="signal peptide" evidence="3">
    <location>
        <begin position="1"/>
        <end position="24"/>
    </location>
</feature>
<feature type="compositionally biased region" description="Low complexity" evidence="1">
    <location>
        <begin position="34"/>
        <end position="101"/>
    </location>
</feature>
<accession>A0ABS7U510</accession>
<keyword evidence="5" id="KW-1185">Reference proteome</keyword>
<evidence type="ECO:0000313" key="5">
    <source>
        <dbReference type="Proteomes" id="UP001139031"/>
    </source>
</evidence>
<evidence type="ECO:0000256" key="3">
    <source>
        <dbReference type="SAM" id="SignalP"/>
    </source>
</evidence>
<evidence type="ECO:0000256" key="2">
    <source>
        <dbReference type="SAM" id="Phobius"/>
    </source>
</evidence>
<keyword evidence="2" id="KW-0812">Transmembrane</keyword>
<keyword evidence="2" id="KW-0472">Membrane</keyword>